<proteinExistence type="predicted"/>
<dbReference type="AlphaFoldDB" id="A0AAV7WR22"/>
<organism evidence="2 3">
    <name type="scientific">Pleurodeles waltl</name>
    <name type="common">Iberian ribbed newt</name>
    <dbReference type="NCBI Taxonomy" id="8319"/>
    <lineage>
        <taxon>Eukaryota</taxon>
        <taxon>Metazoa</taxon>
        <taxon>Chordata</taxon>
        <taxon>Craniata</taxon>
        <taxon>Vertebrata</taxon>
        <taxon>Euteleostomi</taxon>
        <taxon>Amphibia</taxon>
        <taxon>Batrachia</taxon>
        <taxon>Caudata</taxon>
        <taxon>Salamandroidea</taxon>
        <taxon>Salamandridae</taxon>
        <taxon>Pleurodelinae</taxon>
        <taxon>Pleurodeles</taxon>
    </lineage>
</organism>
<dbReference type="EMBL" id="JANPWB010000001">
    <property type="protein sequence ID" value="KAJ1214958.1"/>
    <property type="molecule type" value="Genomic_DNA"/>
</dbReference>
<evidence type="ECO:0000256" key="1">
    <source>
        <dbReference type="SAM" id="MobiDB-lite"/>
    </source>
</evidence>
<evidence type="ECO:0000313" key="3">
    <source>
        <dbReference type="Proteomes" id="UP001066276"/>
    </source>
</evidence>
<protein>
    <submittedName>
        <fullName evidence="2">Uncharacterized protein</fullName>
    </submittedName>
</protein>
<name>A0AAV7WR22_PLEWA</name>
<feature type="region of interest" description="Disordered" evidence="1">
    <location>
        <begin position="18"/>
        <end position="57"/>
    </location>
</feature>
<feature type="compositionally biased region" description="Basic and acidic residues" evidence="1">
    <location>
        <begin position="31"/>
        <end position="40"/>
    </location>
</feature>
<gene>
    <name evidence="2" type="ORF">NDU88_002568</name>
</gene>
<keyword evidence="3" id="KW-1185">Reference proteome</keyword>
<reference evidence="2" key="1">
    <citation type="journal article" date="2022" name="bioRxiv">
        <title>Sequencing and chromosome-scale assembly of the giantPleurodeles waltlgenome.</title>
        <authorList>
            <person name="Brown T."/>
            <person name="Elewa A."/>
            <person name="Iarovenko S."/>
            <person name="Subramanian E."/>
            <person name="Araus A.J."/>
            <person name="Petzold A."/>
            <person name="Susuki M."/>
            <person name="Suzuki K.-i.T."/>
            <person name="Hayashi T."/>
            <person name="Toyoda A."/>
            <person name="Oliveira C."/>
            <person name="Osipova E."/>
            <person name="Leigh N.D."/>
            <person name="Simon A."/>
            <person name="Yun M.H."/>
        </authorList>
    </citation>
    <scope>NUCLEOTIDE SEQUENCE</scope>
    <source>
        <strain evidence="2">20211129_DDA</strain>
        <tissue evidence="2">Liver</tissue>
    </source>
</reference>
<comment type="caution">
    <text evidence="2">The sequence shown here is derived from an EMBL/GenBank/DDBJ whole genome shotgun (WGS) entry which is preliminary data.</text>
</comment>
<sequence length="71" mass="7886">MSYARRRAVWRGWRHRGRTEGLPTIAGPGAGDRRHGRAESLRGGCALSPEQPRRAEDKIEACGEMVSRGLE</sequence>
<evidence type="ECO:0000313" key="2">
    <source>
        <dbReference type="EMBL" id="KAJ1214958.1"/>
    </source>
</evidence>
<dbReference type="Proteomes" id="UP001066276">
    <property type="component" value="Chromosome 1_1"/>
</dbReference>
<accession>A0AAV7WR22</accession>